<dbReference type="AlphaFoldDB" id="A0A6G1K4T5"/>
<organism evidence="2 3">
    <name type="scientific">Pleomassaria siparia CBS 279.74</name>
    <dbReference type="NCBI Taxonomy" id="1314801"/>
    <lineage>
        <taxon>Eukaryota</taxon>
        <taxon>Fungi</taxon>
        <taxon>Dikarya</taxon>
        <taxon>Ascomycota</taxon>
        <taxon>Pezizomycotina</taxon>
        <taxon>Dothideomycetes</taxon>
        <taxon>Pleosporomycetidae</taxon>
        <taxon>Pleosporales</taxon>
        <taxon>Pleomassariaceae</taxon>
        <taxon>Pleomassaria</taxon>
    </lineage>
</organism>
<evidence type="ECO:0000256" key="1">
    <source>
        <dbReference type="SAM" id="MobiDB-lite"/>
    </source>
</evidence>
<dbReference type="EMBL" id="MU005773">
    <property type="protein sequence ID" value="KAF2707899.1"/>
    <property type="molecule type" value="Genomic_DNA"/>
</dbReference>
<evidence type="ECO:0000313" key="2">
    <source>
        <dbReference type="EMBL" id="KAF2707899.1"/>
    </source>
</evidence>
<proteinExistence type="predicted"/>
<accession>A0A6G1K4T5</accession>
<dbReference type="Proteomes" id="UP000799428">
    <property type="component" value="Unassembled WGS sequence"/>
</dbReference>
<reference evidence="2" key="1">
    <citation type="journal article" date="2020" name="Stud. Mycol.">
        <title>101 Dothideomycetes genomes: a test case for predicting lifestyles and emergence of pathogens.</title>
        <authorList>
            <person name="Haridas S."/>
            <person name="Albert R."/>
            <person name="Binder M."/>
            <person name="Bloem J."/>
            <person name="Labutti K."/>
            <person name="Salamov A."/>
            <person name="Andreopoulos B."/>
            <person name="Baker S."/>
            <person name="Barry K."/>
            <person name="Bills G."/>
            <person name="Bluhm B."/>
            <person name="Cannon C."/>
            <person name="Castanera R."/>
            <person name="Culley D."/>
            <person name="Daum C."/>
            <person name="Ezra D."/>
            <person name="Gonzalez J."/>
            <person name="Henrissat B."/>
            <person name="Kuo A."/>
            <person name="Liang C."/>
            <person name="Lipzen A."/>
            <person name="Lutzoni F."/>
            <person name="Magnuson J."/>
            <person name="Mondo S."/>
            <person name="Nolan M."/>
            <person name="Ohm R."/>
            <person name="Pangilinan J."/>
            <person name="Park H.-J."/>
            <person name="Ramirez L."/>
            <person name="Alfaro M."/>
            <person name="Sun H."/>
            <person name="Tritt A."/>
            <person name="Yoshinaga Y."/>
            <person name="Zwiers L.-H."/>
            <person name="Turgeon B."/>
            <person name="Goodwin S."/>
            <person name="Spatafora J."/>
            <person name="Crous P."/>
            <person name="Grigoriev I."/>
        </authorList>
    </citation>
    <scope>NUCLEOTIDE SEQUENCE</scope>
    <source>
        <strain evidence="2">CBS 279.74</strain>
    </source>
</reference>
<keyword evidence="3" id="KW-1185">Reference proteome</keyword>
<feature type="region of interest" description="Disordered" evidence="1">
    <location>
        <begin position="103"/>
        <end position="147"/>
    </location>
</feature>
<protein>
    <submittedName>
        <fullName evidence="2">Uncharacterized protein</fullName>
    </submittedName>
</protein>
<sequence length="147" mass="16265">MQHKHKHAAQAQAQARARARAPWVVGNLEGRGEEPERMVANCHMHAIEYDVESATAAIAAIAATAAHPASQLSSFYVCHAHHHRQSSNYSSLRILNRFSPRSVSRASHANKLLPPPKHSSKNRRIPSHDNSTTIPRQFHASASVRHV</sequence>
<name>A0A6G1K4T5_9PLEO</name>
<gene>
    <name evidence="2" type="ORF">K504DRAFT_46466</name>
</gene>
<evidence type="ECO:0000313" key="3">
    <source>
        <dbReference type="Proteomes" id="UP000799428"/>
    </source>
</evidence>